<keyword evidence="4" id="KW-1185">Reference proteome</keyword>
<evidence type="ECO:0000313" key="3">
    <source>
        <dbReference type="EMBL" id="RPB01110.1"/>
    </source>
</evidence>
<gene>
    <name evidence="3" type="ORF">L873DRAFT_1677687</name>
</gene>
<organism evidence="3 4">
    <name type="scientific">Choiromyces venosus 120613-1</name>
    <dbReference type="NCBI Taxonomy" id="1336337"/>
    <lineage>
        <taxon>Eukaryota</taxon>
        <taxon>Fungi</taxon>
        <taxon>Dikarya</taxon>
        <taxon>Ascomycota</taxon>
        <taxon>Pezizomycotina</taxon>
        <taxon>Pezizomycetes</taxon>
        <taxon>Pezizales</taxon>
        <taxon>Tuberaceae</taxon>
        <taxon>Choiromyces</taxon>
    </lineage>
</organism>
<feature type="region of interest" description="Disordered" evidence="1">
    <location>
        <begin position="1"/>
        <end position="33"/>
    </location>
</feature>
<evidence type="ECO:0000256" key="1">
    <source>
        <dbReference type="SAM" id="MobiDB-lite"/>
    </source>
</evidence>
<dbReference type="OrthoDB" id="5398985at2759"/>
<keyword evidence="2" id="KW-0812">Transmembrane</keyword>
<feature type="transmembrane region" description="Helical" evidence="2">
    <location>
        <begin position="210"/>
        <end position="231"/>
    </location>
</feature>
<feature type="region of interest" description="Disordered" evidence="1">
    <location>
        <begin position="52"/>
        <end position="145"/>
    </location>
</feature>
<keyword evidence="2" id="KW-1133">Transmembrane helix</keyword>
<feature type="compositionally biased region" description="Polar residues" evidence="1">
    <location>
        <begin position="56"/>
        <end position="66"/>
    </location>
</feature>
<feature type="compositionally biased region" description="Basic and acidic residues" evidence="1">
    <location>
        <begin position="132"/>
        <end position="145"/>
    </location>
</feature>
<evidence type="ECO:0000313" key="4">
    <source>
        <dbReference type="Proteomes" id="UP000276215"/>
    </source>
</evidence>
<sequence length="241" mass="27646">MFKCGFSAAGLQQQKRSLLPGAERPEREHAWNKVKRATSIQATQEPKTAMFRTKLQPYSNHTSSNRPLARPMDNQSKSSKKLKLSSAMTGQVKANDASRRGTRARPANARPECSTSAINKPKFGRGKTCRGFRRDKTFPSHENRSWRGKMHTNEIRKGRSLKTTKKKRASLVQQHPLAKSFTGRSRLVLSFTRPVDRYLRLDHMHRPIAIFWNMLFLVGQGAGNYFCFWQLRYSYDNTSAQ</sequence>
<protein>
    <submittedName>
        <fullName evidence="3">Uncharacterized protein</fullName>
    </submittedName>
</protein>
<feature type="compositionally biased region" description="Basic residues" evidence="1">
    <location>
        <begin position="122"/>
        <end position="131"/>
    </location>
</feature>
<dbReference type="AlphaFoldDB" id="A0A3N4JS33"/>
<name>A0A3N4JS33_9PEZI</name>
<accession>A0A3N4JS33</accession>
<proteinExistence type="predicted"/>
<dbReference type="Proteomes" id="UP000276215">
    <property type="component" value="Unassembled WGS sequence"/>
</dbReference>
<reference evidence="3 4" key="1">
    <citation type="journal article" date="2018" name="Nat. Ecol. Evol.">
        <title>Pezizomycetes genomes reveal the molecular basis of ectomycorrhizal truffle lifestyle.</title>
        <authorList>
            <person name="Murat C."/>
            <person name="Payen T."/>
            <person name="Noel B."/>
            <person name="Kuo A."/>
            <person name="Morin E."/>
            <person name="Chen J."/>
            <person name="Kohler A."/>
            <person name="Krizsan K."/>
            <person name="Balestrini R."/>
            <person name="Da Silva C."/>
            <person name="Montanini B."/>
            <person name="Hainaut M."/>
            <person name="Levati E."/>
            <person name="Barry K.W."/>
            <person name="Belfiori B."/>
            <person name="Cichocki N."/>
            <person name="Clum A."/>
            <person name="Dockter R.B."/>
            <person name="Fauchery L."/>
            <person name="Guy J."/>
            <person name="Iotti M."/>
            <person name="Le Tacon F."/>
            <person name="Lindquist E.A."/>
            <person name="Lipzen A."/>
            <person name="Malagnac F."/>
            <person name="Mello A."/>
            <person name="Molinier V."/>
            <person name="Miyauchi S."/>
            <person name="Poulain J."/>
            <person name="Riccioni C."/>
            <person name="Rubini A."/>
            <person name="Sitrit Y."/>
            <person name="Splivallo R."/>
            <person name="Traeger S."/>
            <person name="Wang M."/>
            <person name="Zifcakova L."/>
            <person name="Wipf D."/>
            <person name="Zambonelli A."/>
            <person name="Paolocci F."/>
            <person name="Nowrousian M."/>
            <person name="Ottonello S."/>
            <person name="Baldrian P."/>
            <person name="Spatafora J.W."/>
            <person name="Henrissat B."/>
            <person name="Nagy L.G."/>
            <person name="Aury J.M."/>
            <person name="Wincker P."/>
            <person name="Grigoriev I.V."/>
            <person name="Bonfante P."/>
            <person name="Martin F.M."/>
        </authorList>
    </citation>
    <scope>NUCLEOTIDE SEQUENCE [LARGE SCALE GENOMIC DNA]</scope>
    <source>
        <strain evidence="3 4">120613-1</strain>
    </source>
</reference>
<evidence type="ECO:0000256" key="2">
    <source>
        <dbReference type="SAM" id="Phobius"/>
    </source>
</evidence>
<keyword evidence="2" id="KW-0472">Membrane</keyword>
<dbReference type="EMBL" id="ML120375">
    <property type="protein sequence ID" value="RPB01110.1"/>
    <property type="molecule type" value="Genomic_DNA"/>
</dbReference>